<evidence type="ECO:0000313" key="2">
    <source>
        <dbReference type="EMBL" id="KAF1941131.1"/>
    </source>
</evidence>
<dbReference type="Proteomes" id="UP000800038">
    <property type="component" value="Unassembled WGS sequence"/>
</dbReference>
<evidence type="ECO:0000259" key="1">
    <source>
        <dbReference type="SMART" id="SM00954"/>
    </source>
</evidence>
<dbReference type="SUPFAM" id="SSF81301">
    <property type="entry name" value="Nucleotidyltransferase"/>
    <property type="match status" value="1"/>
</dbReference>
<protein>
    <recommendedName>
        <fullName evidence="1">RelA/SpoT domain-containing protein</fullName>
    </recommendedName>
</protein>
<gene>
    <name evidence="2" type="ORF">EJ02DRAFT_423351</name>
</gene>
<dbReference type="Pfam" id="PF04607">
    <property type="entry name" value="RelA_SpoT"/>
    <property type="match status" value="1"/>
</dbReference>
<dbReference type="InterPro" id="IPR007685">
    <property type="entry name" value="RelA_SpoT"/>
</dbReference>
<dbReference type="InterPro" id="IPR043519">
    <property type="entry name" value="NT_sf"/>
</dbReference>
<feature type="domain" description="RelA/SpoT" evidence="1">
    <location>
        <begin position="62"/>
        <end position="228"/>
    </location>
</feature>
<keyword evidence="3" id="KW-1185">Reference proteome</keyword>
<accession>A0A6A5SKI6</accession>
<dbReference type="CDD" id="cd05399">
    <property type="entry name" value="NT_Rel-Spo_like"/>
    <property type="match status" value="1"/>
</dbReference>
<reference evidence="2" key="1">
    <citation type="journal article" date="2020" name="Stud. Mycol.">
        <title>101 Dothideomycetes genomes: a test case for predicting lifestyles and emergence of pathogens.</title>
        <authorList>
            <person name="Haridas S."/>
            <person name="Albert R."/>
            <person name="Binder M."/>
            <person name="Bloem J."/>
            <person name="Labutti K."/>
            <person name="Salamov A."/>
            <person name="Andreopoulos B."/>
            <person name="Baker S."/>
            <person name="Barry K."/>
            <person name="Bills G."/>
            <person name="Bluhm B."/>
            <person name="Cannon C."/>
            <person name="Castanera R."/>
            <person name="Culley D."/>
            <person name="Daum C."/>
            <person name="Ezra D."/>
            <person name="Gonzalez J."/>
            <person name="Henrissat B."/>
            <person name="Kuo A."/>
            <person name="Liang C."/>
            <person name="Lipzen A."/>
            <person name="Lutzoni F."/>
            <person name="Magnuson J."/>
            <person name="Mondo S."/>
            <person name="Nolan M."/>
            <person name="Ohm R."/>
            <person name="Pangilinan J."/>
            <person name="Park H.-J."/>
            <person name="Ramirez L."/>
            <person name="Alfaro M."/>
            <person name="Sun H."/>
            <person name="Tritt A."/>
            <person name="Yoshinaga Y."/>
            <person name="Zwiers L.-H."/>
            <person name="Turgeon B."/>
            <person name="Goodwin S."/>
            <person name="Spatafora J."/>
            <person name="Crous P."/>
            <person name="Grigoriev I."/>
        </authorList>
    </citation>
    <scope>NUCLEOTIDE SEQUENCE</scope>
    <source>
        <strain evidence="2">CBS 161.51</strain>
    </source>
</reference>
<dbReference type="GO" id="GO:0015969">
    <property type="term" value="P:guanosine tetraphosphate metabolic process"/>
    <property type="evidence" value="ECO:0007669"/>
    <property type="project" value="InterPro"/>
</dbReference>
<sequence length="518" mass="58621">MEDDEPPQPKQTPAIVERFMQTYSPSHFQHIASRAHDLITSTLTMHQRTVFRGEALDCRVVFRAKSHQSLLEKLIRRYSDKHYATPDDIWADVHDLAGVRIILNTPSKDQHEKVKKAMEAIWGKDVTVKLHGISSTSSVHAVFPSLGNDAPKSTHESMQKGRKKGNGYVPKQLGYQGVHYRVAMRPEHACQKYKWTPNDRVEIQVLSALGHVWAEAGHDIQYKASAYGPPSAEEERILQAVGGLISSGDLLLEQYGDLVHERTYAKMENLDRFRTVLLNMDIVLEVQETGRKRDGDGTNSSSNDDFAPEGVDMMFRFLVSTGKNSPLALRKALQGIGYPDTTKERFREILASFNPHIEPPEGLLTPLCLMRHAMSEARWCKEEKPRADYSRSEKCRKMMEALLLLQTFADCPEAAKRSLSHSIDMTEQERDSINAMLSSERRLECLTGEDAHISDIFSLKMAPAWSWFQAQAALPESMCGFFFRLAELGVAKALEVRVLLERLSIGELSETRRLRSNL</sequence>
<dbReference type="OrthoDB" id="4719016at2759"/>
<proteinExistence type="predicted"/>
<dbReference type="EMBL" id="ML976052">
    <property type="protein sequence ID" value="KAF1941131.1"/>
    <property type="molecule type" value="Genomic_DNA"/>
</dbReference>
<dbReference type="Gene3D" id="3.30.460.10">
    <property type="entry name" value="Beta Polymerase, domain 2"/>
    <property type="match status" value="1"/>
</dbReference>
<evidence type="ECO:0000313" key="3">
    <source>
        <dbReference type="Proteomes" id="UP000800038"/>
    </source>
</evidence>
<organism evidence="2 3">
    <name type="scientific">Clathrospora elynae</name>
    <dbReference type="NCBI Taxonomy" id="706981"/>
    <lineage>
        <taxon>Eukaryota</taxon>
        <taxon>Fungi</taxon>
        <taxon>Dikarya</taxon>
        <taxon>Ascomycota</taxon>
        <taxon>Pezizomycotina</taxon>
        <taxon>Dothideomycetes</taxon>
        <taxon>Pleosporomycetidae</taxon>
        <taxon>Pleosporales</taxon>
        <taxon>Diademaceae</taxon>
        <taxon>Clathrospora</taxon>
    </lineage>
</organism>
<name>A0A6A5SKI6_9PLEO</name>
<dbReference type="SMART" id="SM00954">
    <property type="entry name" value="RelA_SpoT"/>
    <property type="match status" value="1"/>
</dbReference>
<dbReference type="PANTHER" id="PTHR41773:SF1">
    <property type="entry name" value="RELA_SPOT DOMAIN-CONTAINING PROTEIN"/>
    <property type="match status" value="1"/>
</dbReference>
<dbReference type="AlphaFoldDB" id="A0A6A5SKI6"/>
<dbReference type="PANTHER" id="PTHR41773">
    <property type="entry name" value="GTP PYROPHOSPHATASE-RELATED"/>
    <property type="match status" value="1"/>
</dbReference>